<feature type="transmembrane region" description="Helical" evidence="2">
    <location>
        <begin position="115"/>
        <end position="135"/>
    </location>
</feature>
<protein>
    <recommendedName>
        <fullName evidence="3">Serine aminopeptidase S33 domain-containing protein</fullName>
    </recommendedName>
</protein>
<evidence type="ECO:0000313" key="4">
    <source>
        <dbReference type="EMBL" id="OSX76836.1"/>
    </source>
</evidence>
<feature type="compositionally biased region" description="Low complexity" evidence="1">
    <location>
        <begin position="191"/>
        <end position="201"/>
    </location>
</feature>
<accession>A0A1X6P7U6</accession>
<evidence type="ECO:0000256" key="2">
    <source>
        <dbReference type="SAM" id="Phobius"/>
    </source>
</evidence>
<dbReference type="EMBL" id="KV918854">
    <property type="protein sequence ID" value="OSX76836.1"/>
    <property type="molecule type" value="Genomic_DNA"/>
</dbReference>
<dbReference type="InterPro" id="IPR029058">
    <property type="entry name" value="AB_hydrolase_fold"/>
</dbReference>
<keyword evidence="2" id="KW-0472">Membrane</keyword>
<reference evidence="4 5" key="1">
    <citation type="submission" date="2017-03" db="EMBL/GenBank/DDBJ databases">
        <title>WGS assembly of Porphyra umbilicalis.</title>
        <authorList>
            <person name="Brawley S.H."/>
            <person name="Blouin N.A."/>
            <person name="Ficko-Blean E."/>
            <person name="Wheeler G.L."/>
            <person name="Lohr M."/>
            <person name="Goodson H.V."/>
            <person name="Jenkins J.W."/>
            <person name="Blaby-Haas C.E."/>
            <person name="Helliwell K.E."/>
            <person name="Chan C."/>
            <person name="Marriage T."/>
            <person name="Bhattacharya D."/>
            <person name="Klein A.S."/>
            <person name="Badis Y."/>
            <person name="Brodie J."/>
            <person name="Cao Y."/>
            <person name="Collen J."/>
            <person name="Dittami S.M."/>
            <person name="Gachon C.M."/>
            <person name="Green B.R."/>
            <person name="Karpowicz S."/>
            <person name="Kim J.W."/>
            <person name="Kudahl U."/>
            <person name="Lin S."/>
            <person name="Michel G."/>
            <person name="Mittag M."/>
            <person name="Olson B.J."/>
            <person name="Pangilinan J."/>
            <person name="Peng Y."/>
            <person name="Qiu H."/>
            <person name="Shu S."/>
            <person name="Singer J.T."/>
            <person name="Smith A.G."/>
            <person name="Sprecher B.N."/>
            <person name="Wagner V."/>
            <person name="Wang W."/>
            <person name="Wang Z.-Y."/>
            <person name="Yan J."/>
            <person name="Yarish C."/>
            <person name="Zoeuner-Riek S."/>
            <person name="Zhuang Y."/>
            <person name="Zou Y."/>
            <person name="Lindquist E.A."/>
            <person name="Grimwood J."/>
            <person name="Barry K."/>
            <person name="Rokhsar D.S."/>
            <person name="Schmutz J."/>
            <person name="Stiller J.W."/>
            <person name="Grossman A.R."/>
            <person name="Prochnik S.E."/>
        </authorList>
    </citation>
    <scope>NUCLEOTIDE SEQUENCE [LARGE SCALE GENOMIC DNA]</scope>
    <source>
        <strain evidence="4">4086291</strain>
    </source>
</reference>
<keyword evidence="2" id="KW-0812">Transmembrane</keyword>
<name>A0A1X6P7U6_PORUM</name>
<feature type="region of interest" description="Disordered" evidence="1">
    <location>
        <begin position="1"/>
        <end position="32"/>
    </location>
</feature>
<dbReference type="InterPro" id="IPR052920">
    <property type="entry name" value="DNA-binding_regulatory"/>
</dbReference>
<dbReference type="OrthoDB" id="2498029at2759"/>
<dbReference type="PANTHER" id="PTHR43358">
    <property type="entry name" value="ALPHA/BETA-HYDROLASE"/>
    <property type="match status" value="1"/>
</dbReference>
<evidence type="ECO:0000313" key="5">
    <source>
        <dbReference type="Proteomes" id="UP000218209"/>
    </source>
</evidence>
<feature type="domain" description="Serine aminopeptidase S33" evidence="3">
    <location>
        <begin position="333"/>
        <end position="553"/>
    </location>
</feature>
<dbReference type="InterPro" id="IPR022742">
    <property type="entry name" value="Hydrolase_4"/>
</dbReference>
<dbReference type="PANTHER" id="PTHR43358:SF4">
    <property type="entry name" value="ALPHA_BETA HYDROLASE FOLD-1 DOMAIN-CONTAINING PROTEIN"/>
    <property type="match status" value="1"/>
</dbReference>
<dbReference type="Pfam" id="PF12146">
    <property type="entry name" value="Hydrolase_4"/>
    <property type="match status" value="1"/>
</dbReference>
<feature type="compositionally biased region" description="Low complexity" evidence="1">
    <location>
        <begin position="210"/>
        <end position="236"/>
    </location>
</feature>
<evidence type="ECO:0000259" key="3">
    <source>
        <dbReference type="Pfam" id="PF12146"/>
    </source>
</evidence>
<dbReference type="Proteomes" id="UP000218209">
    <property type="component" value="Unassembled WGS sequence"/>
</dbReference>
<dbReference type="Gene3D" id="3.40.50.1820">
    <property type="entry name" value="alpha/beta hydrolase"/>
    <property type="match status" value="1"/>
</dbReference>
<dbReference type="SUPFAM" id="SSF53474">
    <property type="entry name" value="alpha/beta-Hydrolases"/>
    <property type="match status" value="1"/>
</dbReference>
<evidence type="ECO:0000256" key="1">
    <source>
        <dbReference type="SAM" id="MobiDB-lite"/>
    </source>
</evidence>
<feature type="compositionally biased region" description="Gly residues" evidence="1">
    <location>
        <begin position="14"/>
        <end position="26"/>
    </location>
</feature>
<gene>
    <name evidence="4" type="ORF">BU14_0172s0018</name>
</gene>
<feature type="region of interest" description="Disordered" evidence="1">
    <location>
        <begin position="188"/>
        <end position="236"/>
    </location>
</feature>
<dbReference type="AlphaFoldDB" id="A0A1X6P7U6"/>
<proteinExistence type="predicted"/>
<keyword evidence="2" id="KW-1133">Transmembrane helix</keyword>
<keyword evidence="5" id="KW-1185">Reference proteome</keyword>
<sequence>MAAGRGRHGRPARHGGGGGGGGGGDGHGSDSMARIRSTFRKTARRVRSRSFATLSDAKQTLSGAQRVLSTELELAAAEANEFITSPHLLFRPMRLALAIGGPLMVPLLFMPPKLLIVYAASFVVWYLLLACYFAAEVAMRPPWLRTGLSMQALPSYWKGAIHDPATDLGLPFEDVEFTNRAGRTLRGWFIPPASGRTTTSSPPRPPPRTSPAVGPWSSPSSAQSTPTSSAPASPHLSPLGASPAFLPDATASMPVLPALTPQATGRLYLCPPYAASSSSHTEAGVVLEHARALPPTPLPAAAAATAATEKDVAAVATAAASPVAPDGAGGDMLVCVHGSGRDRRAFLRHAAVLAEAGYGVLLFDFSEHGTSDGHGRGCAFGTREQYDVLAAAEYLTTVRRARRVALIGTSAGAASALLAAAAALSPAPAGGAPRCAFVGVVAENPFTRPGELFVHHLQMLGDSYLSANQQRNARRALFWLAARVLLVRIGLTGDVGAVDAARVLGAADVKMLVMHGTSDDIVPYAQGELVAAAGGDAATFWPARDAAHCALFDKYPEQWSAVVLEFLMGAFEAAAAAAGEPVGGGGGRADKGVSAAAMGGGGAVPVAAPSPAAVASPSGR</sequence>
<feature type="compositionally biased region" description="Basic residues" evidence="1">
    <location>
        <begin position="1"/>
        <end position="13"/>
    </location>
</feature>
<organism evidence="4 5">
    <name type="scientific">Porphyra umbilicalis</name>
    <name type="common">Purple laver</name>
    <name type="synonym">Red alga</name>
    <dbReference type="NCBI Taxonomy" id="2786"/>
    <lineage>
        <taxon>Eukaryota</taxon>
        <taxon>Rhodophyta</taxon>
        <taxon>Bangiophyceae</taxon>
        <taxon>Bangiales</taxon>
        <taxon>Bangiaceae</taxon>
        <taxon>Porphyra</taxon>
    </lineage>
</organism>